<reference evidence="8 9" key="1">
    <citation type="submission" date="2016-10" db="EMBL/GenBank/DDBJ databases">
        <title>Genome sequence of the ascomycete fungus Penicillium subrubescens.</title>
        <authorList>
            <person name="De Vries R.P."/>
            <person name="Peng M."/>
            <person name="Dilokpimol A."/>
            <person name="Hilden K."/>
            <person name="Makela M.R."/>
            <person name="Grigoriev I."/>
            <person name="Riley R."/>
            <person name="Granchi Z."/>
        </authorList>
    </citation>
    <scope>NUCLEOTIDE SEQUENCE [LARGE SCALE GENOMIC DNA]</scope>
    <source>
        <strain evidence="8 9">CBS 132785</strain>
    </source>
</reference>
<dbReference type="Proteomes" id="UP000186955">
    <property type="component" value="Unassembled WGS sequence"/>
</dbReference>
<feature type="transmembrane region" description="Helical" evidence="6">
    <location>
        <begin position="52"/>
        <end position="70"/>
    </location>
</feature>
<dbReference type="InterPro" id="IPR005828">
    <property type="entry name" value="MFS_sugar_transport-like"/>
</dbReference>
<keyword evidence="9" id="KW-1185">Reference proteome</keyword>
<evidence type="ECO:0000259" key="7">
    <source>
        <dbReference type="PROSITE" id="PS50850"/>
    </source>
</evidence>
<proteinExistence type="inferred from homology"/>
<gene>
    <name evidence="8" type="ORF">PENSUB_8516</name>
</gene>
<dbReference type="PROSITE" id="PS00216">
    <property type="entry name" value="SUGAR_TRANSPORT_1"/>
    <property type="match status" value="1"/>
</dbReference>
<comment type="similarity">
    <text evidence="2">Belongs to the major facilitator superfamily. Sugar transporter (TC 2.A.1.1) family.</text>
</comment>
<dbReference type="InterPro" id="IPR050360">
    <property type="entry name" value="MFS_Sugar_Transporters"/>
</dbReference>
<organism evidence="8 9">
    <name type="scientific">Penicillium subrubescens</name>
    <dbReference type="NCBI Taxonomy" id="1316194"/>
    <lineage>
        <taxon>Eukaryota</taxon>
        <taxon>Fungi</taxon>
        <taxon>Dikarya</taxon>
        <taxon>Ascomycota</taxon>
        <taxon>Pezizomycotina</taxon>
        <taxon>Eurotiomycetes</taxon>
        <taxon>Eurotiomycetidae</taxon>
        <taxon>Eurotiales</taxon>
        <taxon>Aspergillaceae</taxon>
        <taxon>Penicillium</taxon>
    </lineage>
</organism>
<evidence type="ECO:0000256" key="4">
    <source>
        <dbReference type="ARBA" id="ARBA00022989"/>
    </source>
</evidence>
<dbReference type="EMBL" id="MNBE01000664">
    <property type="protein sequence ID" value="OKO99130.1"/>
    <property type="molecule type" value="Genomic_DNA"/>
</dbReference>
<dbReference type="PROSITE" id="PS50850">
    <property type="entry name" value="MFS"/>
    <property type="match status" value="1"/>
</dbReference>
<dbReference type="Pfam" id="PF00083">
    <property type="entry name" value="Sugar_tr"/>
    <property type="match status" value="1"/>
</dbReference>
<keyword evidence="5 6" id="KW-0472">Membrane</keyword>
<evidence type="ECO:0000256" key="6">
    <source>
        <dbReference type="SAM" id="Phobius"/>
    </source>
</evidence>
<evidence type="ECO:0000256" key="5">
    <source>
        <dbReference type="ARBA" id="ARBA00023136"/>
    </source>
</evidence>
<feature type="transmembrane region" description="Helical" evidence="6">
    <location>
        <begin position="25"/>
        <end position="45"/>
    </location>
</feature>
<sequence>MPSFIIRFGATDAPGLYLPKVWTSVWTSMASLAQALGAYSVGLVADRWGRKWHGAAAGILSLVGTAVLYTAEIGDWFLAGRMITGTAIGAGMTAGTSYASEVAPLKLAGPMQACLVLFVVFMQGVGLGLV</sequence>
<dbReference type="InterPro" id="IPR005829">
    <property type="entry name" value="Sugar_transporter_CS"/>
</dbReference>
<dbReference type="PANTHER" id="PTHR48022">
    <property type="entry name" value="PLASTIDIC GLUCOSE TRANSPORTER 4"/>
    <property type="match status" value="1"/>
</dbReference>
<dbReference type="AlphaFoldDB" id="A0A1Q5TFY7"/>
<evidence type="ECO:0000256" key="1">
    <source>
        <dbReference type="ARBA" id="ARBA00004141"/>
    </source>
</evidence>
<dbReference type="SUPFAM" id="SSF103473">
    <property type="entry name" value="MFS general substrate transporter"/>
    <property type="match status" value="1"/>
</dbReference>
<protein>
    <recommendedName>
        <fullName evidence="7">Major facilitator superfamily (MFS) profile domain-containing protein</fullName>
    </recommendedName>
</protein>
<dbReference type="GO" id="GO:0005351">
    <property type="term" value="F:carbohydrate:proton symporter activity"/>
    <property type="evidence" value="ECO:0007669"/>
    <property type="project" value="TreeGrafter"/>
</dbReference>
<feature type="domain" description="Major facilitator superfamily (MFS) profile" evidence="7">
    <location>
        <begin position="1"/>
        <end position="130"/>
    </location>
</feature>
<dbReference type="PANTHER" id="PTHR48022:SF33">
    <property type="entry name" value="SUGAR PERMEASE, PUTATIVE (AFU_ORTHOLOGUE AFUA_6G12040)-RELATED"/>
    <property type="match status" value="1"/>
</dbReference>
<comment type="caution">
    <text evidence="8">The sequence shown here is derived from an EMBL/GenBank/DDBJ whole genome shotgun (WGS) entry which is preliminary data.</text>
</comment>
<accession>A0A1Q5TFY7</accession>
<dbReference type="InterPro" id="IPR020846">
    <property type="entry name" value="MFS_dom"/>
</dbReference>
<dbReference type="GO" id="GO:0016020">
    <property type="term" value="C:membrane"/>
    <property type="evidence" value="ECO:0007669"/>
    <property type="project" value="UniProtKB-SubCell"/>
</dbReference>
<feature type="transmembrane region" description="Helical" evidence="6">
    <location>
        <begin position="107"/>
        <end position="129"/>
    </location>
</feature>
<keyword evidence="4 6" id="KW-1133">Transmembrane helix</keyword>
<evidence type="ECO:0000313" key="9">
    <source>
        <dbReference type="Proteomes" id="UP000186955"/>
    </source>
</evidence>
<keyword evidence="3 6" id="KW-0812">Transmembrane</keyword>
<evidence type="ECO:0000313" key="8">
    <source>
        <dbReference type="EMBL" id="OKO99130.1"/>
    </source>
</evidence>
<evidence type="ECO:0000256" key="3">
    <source>
        <dbReference type="ARBA" id="ARBA00022692"/>
    </source>
</evidence>
<dbReference type="Gene3D" id="1.20.1250.20">
    <property type="entry name" value="MFS general substrate transporter like domains"/>
    <property type="match status" value="1"/>
</dbReference>
<comment type="subcellular location">
    <subcellularLocation>
        <location evidence="1">Membrane</location>
        <topology evidence="1">Multi-pass membrane protein</topology>
    </subcellularLocation>
</comment>
<evidence type="ECO:0000256" key="2">
    <source>
        <dbReference type="ARBA" id="ARBA00010992"/>
    </source>
</evidence>
<dbReference type="InterPro" id="IPR036259">
    <property type="entry name" value="MFS_trans_sf"/>
</dbReference>
<name>A0A1Q5TFY7_9EURO</name>